<dbReference type="PANTHER" id="PTHR11489">
    <property type="entry name" value="40S RIBOSOMAL PROTEIN SA"/>
    <property type="match status" value="1"/>
</dbReference>
<comment type="caution">
    <text evidence="3">The sequence shown here is derived from an EMBL/GenBank/DDBJ whole genome shotgun (WGS) entry which is preliminary data.</text>
</comment>
<sequence length="122" mass="13415">MVLQMCGTIPLGHKWDVMVDLFFYREPEEVKQAEEEEMVQPIEYSGGAPDYSMNLASDQWPTQMSDAQWPSEVQKPISVVPGVPFFPEGVAGDGWDADVMPAPPMAPVASTDVTAVQPTGWD</sequence>
<reference evidence="3" key="1">
    <citation type="journal article" date="2023" name="Plant J.">
        <title>Genome sequences and population genomics provide insights into the demographic history, inbreeding, and mutation load of two 'living fossil' tree species of Dipteronia.</title>
        <authorList>
            <person name="Feng Y."/>
            <person name="Comes H.P."/>
            <person name="Chen J."/>
            <person name="Zhu S."/>
            <person name="Lu R."/>
            <person name="Zhang X."/>
            <person name="Li P."/>
            <person name="Qiu J."/>
            <person name="Olsen K.M."/>
            <person name="Qiu Y."/>
        </authorList>
    </citation>
    <scope>NUCLEOTIDE SEQUENCE</scope>
    <source>
        <strain evidence="3">KIB01</strain>
    </source>
</reference>
<evidence type="ECO:0000256" key="2">
    <source>
        <dbReference type="ARBA" id="ARBA00023274"/>
    </source>
</evidence>
<keyword evidence="2" id="KW-0687">Ribonucleoprotein</keyword>
<proteinExistence type="predicted"/>
<dbReference type="Proteomes" id="UP001280121">
    <property type="component" value="Unassembled WGS sequence"/>
</dbReference>
<evidence type="ECO:0008006" key="5">
    <source>
        <dbReference type="Google" id="ProtNLM"/>
    </source>
</evidence>
<dbReference type="GO" id="GO:0003735">
    <property type="term" value="F:structural constituent of ribosome"/>
    <property type="evidence" value="ECO:0007669"/>
    <property type="project" value="InterPro"/>
</dbReference>
<evidence type="ECO:0000256" key="1">
    <source>
        <dbReference type="ARBA" id="ARBA00022980"/>
    </source>
</evidence>
<dbReference type="InterPro" id="IPR005707">
    <property type="entry name" value="Ribosomal_uS2_euk/arc"/>
</dbReference>
<organism evidence="3 4">
    <name type="scientific">Dipteronia dyeriana</name>
    <dbReference type="NCBI Taxonomy" id="168575"/>
    <lineage>
        <taxon>Eukaryota</taxon>
        <taxon>Viridiplantae</taxon>
        <taxon>Streptophyta</taxon>
        <taxon>Embryophyta</taxon>
        <taxon>Tracheophyta</taxon>
        <taxon>Spermatophyta</taxon>
        <taxon>Magnoliopsida</taxon>
        <taxon>eudicotyledons</taxon>
        <taxon>Gunneridae</taxon>
        <taxon>Pentapetalae</taxon>
        <taxon>rosids</taxon>
        <taxon>malvids</taxon>
        <taxon>Sapindales</taxon>
        <taxon>Sapindaceae</taxon>
        <taxon>Hippocastanoideae</taxon>
        <taxon>Acereae</taxon>
        <taxon>Dipteronia</taxon>
    </lineage>
</organism>
<keyword evidence="1" id="KW-0689">Ribosomal protein</keyword>
<dbReference type="AlphaFoldDB" id="A0AAD9TH99"/>
<name>A0AAD9TH99_9ROSI</name>
<gene>
    <name evidence="3" type="ORF">Ddye_030543</name>
</gene>
<dbReference type="EMBL" id="JANJYI010000009">
    <property type="protein sequence ID" value="KAK2635751.1"/>
    <property type="molecule type" value="Genomic_DNA"/>
</dbReference>
<keyword evidence="4" id="KW-1185">Reference proteome</keyword>
<evidence type="ECO:0000313" key="3">
    <source>
        <dbReference type="EMBL" id="KAK2635751.1"/>
    </source>
</evidence>
<dbReference type="Gene3D" id="3.40.50.10490">
    <property type="entry name" value="Glucose-6-phosphate isomerase like protein, domain 1"/>
    <property type="match status" value="1"/>
</dbReference>
<protein>
    <recommendedName>
        <fullName evidence="5">40S ribosomal protein SA</fullName>
    </recommendedName>
</protein>
<dbReference type="GO" id="GO:0006412">
    <property type="term" value="P:translation"/>
    <property type="evidence" value="ECO:0007669"/>
    <property type="project" value="InterPro"/>
</dbReference>
<evidence type="ECO:0000313" key="4">
    <source>
        <dbReference type="Proteomes" id="UP001280121"/>
    </source>
</evidence>
<accession>A0AAD9TH99</accession>
<dbReference type="GO" id="GO:0015935">
    <property type="term" value="C:small ribosomal subunit"/>
    <property type="evidence" value="ECO:0007669"/>
    <property type="project" value="InterPro"/>
</dbReference>